<evidence type="ECO:0000313" key="1">
    <source>
        <dbReference type="EMBL" id="OMP02670.1"/>
    </source>
</evidence>
<name>A0A1R3K6G1_COCAP</name>
<proteinExistence type="predicted"/>
<evidence type="ECO:0000313" key="2">
    <source>
        <dbReference type="Proteomes" id="UP000188268"/>
    </source>
</evidence>
<keyword evidence="2" id="KW-1185">Reference proteome</keyword>
<sequence>MAIVGRASWLKKNYIRAAALLSTS</sequence>
<comment type="caution">
    <text evidence="1">The sequence shown here is derived from an EMBL/GenBank/DDBJ whole genome shotgun (WGS) entry which is preliminary data.</text>
</comment>
<dbReference type="Proteomes" id="UP000188268">
    <property type="component" value="Unassembled WGS sequence"/>
</dbReference>
<reference evidence="1 2" key="1">
    <citation type="submission" date="2013-09" db="EMBL/GenBank/DDBJ databases">
        <title>Corchorus capsularis genome sequencing.</title>
        <authorList>
            <person name="Alam M."/>
            <person name="Haque M.S."/>
            <person name="Islam M.S."/>
            <person name="Emdad E.M."/>
            <person name="Islam M.M."/>
            <person name="Ahmed B."/>
            <person name="Halim A."/>
            <person name="Hossen Q.M.M."/>
            <person name="Hossain M.Z."/>
            <person name="Ahmed R."/>
            <person name="Khan M.M."/>
            <person name="Islam R."/>
            <person name="Rashid M.M."/>
            <person name="Khan S.A."/>
            <person name="Rahman M.S."/>
            <person name="Alam M."/>
        </authorList>
    </citation>
    <scope>NUCLEOTIDE SEQUENCE [LARGE SCALE GENOMIC DNA]</scope>
    <source>
        <strain evidence="2">cv. CVL-1</strain>
        <tissue evidence="1">Whole seedling</tissue>
    </source>
</reference>
<dbReference type="AlphaFoldDB" id="A0A1R3K6G1"/>
<protein>
    <submittedName>
        <fullName evidence="1">Uncharacterized protein</fullName>
    </submittedName>
</protein>
<gene>
    <name evidence="1" type="ORF">CCACVL1_02731</name>
</gene>
<accession>A0A1R3K6G1</accession>
<dbReference type="EMBL" id="AWWV01006192">
    <property type="protein sequence ID" value="OMP02670.1"/>
    <property type="molecule type" value="Genomic_DNA"/>
</dbReference>
<dbReference type="Gramene" id="OMP02670">
    <property type="protein sequence ID" value="OMP02670"/>
    <property type="gene ID" value="CCACVL1_02731"/>
</dbReference>
<organism evidence="1 2">
    <name type="scientific">Corchorus capsularis</name>
    <name type="common">Jute</name>
    <dbReference type="NCBI Taxonomy" id="210143"/>
    <lineage>
        <taxon>Eukaryota</taxon>
        <taxon>Viridiplantae</taxon>
        <taxon>Streptophyta</taxon>
        <taxon>Embryophyta</taxon>
        <taxon>Tracheophyta</taxon>
        <taxon>Spermatophyta</taxon>
        <taxon>Magnoliopsida</taxon>
        <taxon>eudicotyledons</taxon>
        <taxon>Gunneridae</taxon>
        <taxon>Pentapetalae</taxon>
        <taxon>rosids</taxon>
        <taxon>malvids</taxon>
        <taxon>Malvales</taxon>
        <taxon>Malvaceae</taxon>
        <taxon>Grewioideae</taxon>
        <taxon>Apeibeae</taxon>
        <taxon>Corchorus</taxon>
    </lineage>
</organism>